<feature type="chain" id="PRO_5029949677" evidence="14">
    <location>
        <begin position="35"/>
        <end position="514"/>
    </location>
</feature>
<keyword evidence="11" id="KW-1071">Ligand-gated ion channel</keyword>
<keyword evidence="8" id="KW-1015">Disulfide bond</keyword>
<dbReference type="Pfam" id="PF02932">
    <property type="entry name" value="Neur_chan_memb"/>
    <property type="match status" value="1"/>
</dbReference>
<dbReference type="Proteomes" id="UP000594262">
    <property type="component" value="Unplaced"/>
</dbReference>
<evidence type="ECO:0000256" key="14">
    <source>
        <dbReference type="RuleBase" id="RU000687"/>
    </source>
</evidence>
<dbReference type="AlphaFoldDB" id="A0A7M5V945"/>
<name>A0A7M5V945_9CNID</name>
<evidence type="ECO:0000256" key="2">
    <source>
        <dbReference type="ARBA" id="ARBA00022475"/>
    </source>
</evidence>
<sequence>KFENLILEDLLVMMTKQTILLCLILMICLMLCAAQPTPPATSSEGRLLKFIFQDYNPNARPVVRPTDSVSLKYDIALKQILEIDEKLQVVTFNFWVRQYWTDPLLRWNPSDWNGTAYVAVSPDTIWKPDITLYNNAEREFQGFDAFGKTRVTIYSDGSCVWLLPIILRSQCKMNLLYFPFDEQYCPLVFGSWAYDGGALNLTNRSPEGDLSSFSESGEFNIGPMKAVKHTTLYGCCPNPYYTIEYTVHMIRRAKFYLFNLVIPGVLIALLTIFSFFLPPLCGERTGLIITNFLSLSVYILMVSDNVPPSSNIPLLVEFYTILISEIGIALILNCMIIPLAARNTPMPYIIKKIFLQKLAYVTLCRRPDDVRIDKIQNENNEDKLFNNGYLNSTFNENIIFANNKHVVTSNGKIMTGDHKQNGNHGYHNLMNNAAPMLRERRVIKVASADEPLYEMSDKLSAIHDIMKDDVSEKKNSSDWEQLTLVLDRFFFAIFFVTIFVSVGAILGKAPKITM</sequence>
<evidence type="ECO:0000256" key="10">
    <source>
        <dbReference type="ARBA" id="ARBA00023180"/>
    </source>
</evidence>
<evidence type="ECO:0000256" key="11">
    <source>
        <dbReference type="ARBA" id="ARBA00023286"/>
    </source>
</evidence>
<dbReference type="EnsemblMetazoa" id="CLYHEMT004614.2">
    <property type="protein sequence ID" value="CLYHEMP004614.2"/>
    <property type="gene ID" value="CLYHEMG004614"/>
</dbReference>
<dbReference type="SUPFAM" id="SSF90112">
    <property type="entry name" value="Neurotransmitter-gated ion-channel transmembrane pore"/>
    <property type="match status" value="1"/>
</dbReference>
<keyword evidence="10" id="KW-0325">Glycoprotein</keyword>
<dbReference type="GO" id="GO:0022848">
    <property type="term" value="F:acetylcholine-gated monoatomic cation-selective channel activity"/>
    <property type="evidence" value="ECO:0007669"/>
    <property type="project" value="InterPro"/>
</dbReference>
<dbReference type="PROSITE" id="PS00236">
    <property type="entry name" value="NEUROTR_ION_CHANNEL"/>
    <property type="match status" value="1"/>
</dbReference>
<dbReference type="InterPro" id="IPR036734">
    <property type="entry name" value="Neur_chan_lig-bd_sf"/>
</dbReference>
<dbReference type="OrthoDB" id="5954952at2759"/>
<keyword evidence="12 14" id="KW-0407">Ion channel</keyword>
<keyword evidence="14" id="KW-0732">Signal</keyword>
<evidence type="ECO:0000256" key="5">
    <source>
        <dbReference type="ARBA" id="ARBA00023018"/>
    </source>
</evidence>
<dbReference type="InterPro" id="IPR006029">
    <property type="entry name" value="Neurotrans-gated_channel_TM"/>
</dbReference>
<evidence type="ECO:0000256" key="8">
    <source>
        <dbReference type="ARBA" id="ARBA00023157"/>
    </source>
</evidence>
<dbReference type="CDD" id="cd19051">
    <property type="entry name" value="LGIC_TM_cation"/>
    <property type="match status" value="1"/>
</dbReference>
<feature type="transmembrane region" description="Helical" evidence="14">
    <location>
        <begin position="321"/>
        <end position="341"/>
    </location>
</feature>
<dbReference type="InterPro" id="IPR036719">
    <property type="entry name" value="Neuro-gated_channel_TM_sf"/>
</dbReference>
<keyword evidence="6 14" id="KW-0406">Ion transport</keyword>
<dbReference type="PANTHER" id="PTHR18945">
    <property type="entry name" value="NEUROTRANSMITTER GATED ION CHANNEL"/>
    <property type="match status" value="1"/>
</dbReference>
<evidence type="ECO:0000256" key="7">
    <source>
        <dbReference type="ARBA" id="ARBA00023136"/>
    </source>
</evidence>
<dbReference type="Gene3D" id="2.70.170.10">
    <property type="entry name" value="Neurotransmitter-gated ion-channel ligand-binding domain"/>
    <property type="match status" value="1"/>
</dbReference>
<evidence type="ECO:0000313" key="18">
    <source>
        <dbReference type="Proteomes" id="UP000594262"/>
    </source>
</evidence>
<dbReference type="PRINTS" id="PR00254">
    <property type="entry name" value="NICOTINICR"/>
</dbReference>
<organism evidence="17 18">
    <name type="scientific">Clytia hemisphaerica</name>
    <dbReference type="NCBI Taxonomy" id="252671"/>
    <lineage>
        <taxon>Eukaryota</taxon>
        <taxon>Metazoa</taxon>
        <taxon>Cnidaria</taxon>
        <taxon>Hydrozoa</taxon>
        <taxon>Hydroidolina</taxon>
        <taxon>Leptothecata</taxon>
        <taxon>Obeliida</taxon>
        <taxon>Clytiidae</taxon>
        <taxon>Clytia</taxon>
    </lineage>
</organism>
<dbReference type="GO" id="GO:0045211">
    <property type="term" value="C:postsynaptic membrane"/>
    <property type="evidence" value="ECO:0007669"/>
    <property type="project" value="InterPro"/>
</dbReference>
<comment type="similarity">
    <text evidence="14">Belongs to the ligand-gated ion channel (TC 1.A.9) family.</text>
</comment>
<evidence type="ECO:0000256" key="9">
    <source>
        <dbReference type="ARBA" id="ARBA00023170"/>
    </source>
</evidence>
<dbReference type="GO" id="GO:0004888">
    <property type="term" value="F:transmembrane signaling receptor activity"/>
    <property type="evidence" value="ECO:0007669"/>
    <property type="project" value="InterPro"/>
</dbReference>
<evidence type="ECO:0000256" key="12">
    <source>
        <dbReference type="ARBA" id="ARBA00023303"/>
    </source>
</evidence>
<evidence type="ECO:0000256" key="3">
    <source>
        <dbReference type="ARBA" id="ARBA00022692"/>
    </source>
</evidence>
<keyword evidence="9" id="KW-0675">Receptor</keyword>
<comment type="caution">
    <text evidence="14">Lacks conserved residue(s) required for the propagation of feature annotation.</text>
</comment>
<keyword evidence="4 14" id="KW-1133">Transmembrane helix</keyword>
<feature type="transmembrane region" description="Helical" evidence="14">
    <location>
        <begin position="255"/>
        <end position="277"/>
    </location>
</feature>
<dbReference type="FunFam" id="2.70.170.10:FF:000030">
    <property type="entry name" value="AcetylCholine Receptor"/>
    <property type="match status" value="1"/>
</dbReference>
<keyword evidence="1 14" id="KW-0813">Transport</keyword>
<evidence type="ECO:0000256" key="13">
    <source>
        <dbReference type="ARBA" id="ARBA00034099"/>
    </source>
</evidence>
<dbReference type="Gene3D" id="1.20.58.390">
    <property type="entry name" value="Neurotransmitter-gated ion-channel transmembrane domain"/>
    <property type="match status" value="2"/>
</dbReference>
<reference evidence="17" key="1">
    <citation type="submission" date="2021-01" db="UniProtKB">
        <authorList>
            <consortium name="EnsemblMetazoa"/>
        </authorList>
    </citation>
    <scope>IDENTIFICATION</scope>
</reference>
<accession>A0A7M5V945</accession>
<evidence type="ECO:0000313" key="17">
    <source>
        <dbReference type="EnsemblMetazoa" id="CLYHEMP004614.2"/>
    </source>
</evidence>
<feature type="domain" description="Neurotransmitter-gated ion-channel ligand-binding" evidence="15">
    <location>
        <begin position="45"/>
        <end position="252"/>
    </location>
</feature>
<dbReference type="InterPro" id="IPR002394">
    <property type="entry name" value="Nicotinic_acetylcholine_rcpt"/>
</dbReference>
<evidence type="ECO:0000256" key="6">
    <source>
        <dbReference type="ARBA" id="ARBA00023065"/>
    </source>
</evidence>
<feature type="signal peptide" evidence="14">
    <location>
        <begin position="1"/>
        <end position="34"/>
    </location>
</feature>
<keyword evidence="2" id="KW-1003">Cell membrane</keyword>
<dbReference type="InterPro" id="IPR038050">
    <property type="entry name" value="Neuro_actylchol_rec"/>
</dbReference>
<dbReference type="SUPFAM" id="SSF63712">
    <property type="entry name" value="Nicotinic receptor ligand binding domain-like"/>
    <property type="match status" value="1"/>
</dbReference>
<proteinExistence type="inferred from homology"/>
<dbReference type="Pfam" id="PF02931">
    <property type="entry name" value="Neur_chan_LBD"/>
    <property type="match status" value="1"/>
</dbReference>
<protein>
    <submittedName>
        <fullName evidence="17">Uncharacterized protein</fullName>
    </submittedName>
</protein>
<evidence type="ECO:0000256" key="1">
    <source>
        <dbReference type="ARBA" id="ARBA00022448"/>
    </source>
</evidence>
<keyword evidence="18" id="KW-1185">Reference proteome</keyword>
<dbReference type="PRINTS" id="PR00252">
    <property type="entry name" value="NRIONCHANNEL"/>
</dbReference>
<dbReference type="InterPro" id="IPR006201">
    <property type="entry name" value="Neur_channel"/>
</dbReference>
<evidence type="ECO:0000256" key="4">
    <source>
        <dbReference type="ARBA" id="ARBA00022989"/>
    </source>
</evidence>
<feature type="transmembrane region" description="Helical" evidence="14">
    <location>
        <begin position="489"/>
        <end position="507"/>
    </location>
</feature>
<keyword evidence="7 14" id="KW-0472">Membrane</keyword>
<dbReference type="CDD" id="cd18997">
    <property type="entry name" value="LGIC_ECD_nAChR"/>
    <property type="match status" value="1"/>
</dbReference>
<dbReference type="InterPro" id="IPR018000">
    <property type="entry name" value="Neurotransmitter_ion_chnl_CS"/>
</dbReference>
<keyword evidence="3 14" id="KW-0812">Transmembrane</keyword>
<evidence type="ECO:0000259" key="15">
    <source>
        <dbReference type="Pfam" id="PF02931"/>
    </source>
</evidence>
<evidence type="ECO:0000259" key="16">
    <source>
        <dbReference type="Pfam" id="PF02932"/>
    </source>
</evidence>
<keyword evidence="5" id="KW-0770">Synapse</keyword>
<comment type="subcellular location">
    <subcellularLocation>
        <location evidence="13">Synaptic cell membrane</location>
        <topology evidence="13">Multi-pass membrane protein</topology>
    </subcellularLocation>
</comment>
<feature type="domain" description="Neurotransmitter-gated ion-channel transmembrane" evidence="16">
    <location>
        <begin position="260"/>
        <end position="499"/>
    </location>
</feature>
<dbReference type="InterPro" id="IPR006202">
    <property type="entry name" value="Neur_chan_lig-bd"/>
</dbReference>